<feature type="non-terminal residue" evidence="1">
    <location>
        <position position="261"/>
    </location>
</feature>
<dbReference type="Proteomes" id="UP000250266">
    <property type="component" value="Unassembled WGS sequence"/>
</dbReference>
<dbReference type="GO" id="GO:0005634">
    <property type="term" value="C:nucleus"/>
    <property type="evidence" value="ECO:0007669"/>
    <property type="project" value="TreeGrafter"/>
</dbReference>
<gene>
    <name evidence="1" type="ORF">K432DRAFT_283642</name>
</gene>
<feature type="non-terminal residue" evidence="1">
    <location>
        <position position="1"/>
    </location>
</feature>
<protein>
    <recommendedName>
        <fullName evidence="3">Haloacid dehalogenase</fullName>
    </recommendedName>
</protein>
<evidence type="ECO:0000313" key="2">
    <source>
        <dbReference type="Proteomes" id="UP000250266"/>
    </source>
</evidence>
<dbReference type="Gene3D" id="1.10.150.720">
    <property type="entry name" value="Haloacid dehalogenase-like hydrolase"/>
    <property type="match status" value="1"/>
</dbReference>
<dbReference type="PANTHER" id="PTHR46191:SF2">
    <property type="entry name" value="HALOACID DEHALOGENASE-LIKE HYDROLASE DOMAIN-CONTAINING PROTEIN 3"/>
    <property type="match status" value="1"/>
</dbReference>
<dbReference type="EMBL" id="KV745191">
    <property type="protein sequence ID" value="OCK76663.1"/>
    <property type="molecule type" value="Genomic_DNA"/>
</dbReference>
<dbReference type="InterPro" id="IPR044924">
    <property type="entry name" value="HAD-SF_hydro_IA_REG-2-like_cap"/>
</dbReference>
<dbReference type="SUPFAM" id="SSF56784">
    <property type="entry name" value="HAD-like"/>
    <property type="match status" value="1"/>
</dbReference>
<dbReference type="PANTHER" id="PTHR46191">
    <property type="match status" value="1"/>
</dbReference>
<name>A0A8E2E3S7_9PEZI</name>
<dbReference type="InterPro" id="IPR023214">
    <property type="entry name" value="HAD_sf"/>
</dbReference>
<sequence>KKKNLLLAFDAFGTLFTPRAPIATQYGEIARLHGLSGFSDDELKESFRRAFKDESKLHPNYGKVVGLDAEEWWGNVISKTFQPFLKKNQAIPIQLVSDLLTRFSTDQGYSIYPDVLPFFEMLRCHKNIHSARATQKPSWPWDRTVVGVITNSDDRVPGVLSALGLRVGTRKVGNSEQRSTESSVQDDISFVVLSYDVGYEKPDHRIFNAAKKLFEETLAERSMKAEEQFVDDFELLHIGDDVEKDYFGAKNVGWNALVLDR</sequence>
<keyword evidence="2" id="KW-1185">Reference proteome</keyword>
<reference evidence="1 2" key="1">
    <citation type="journal article" date="2016" name="Nat. Commun.">
        <title>Ectomycorrhizal ecology is imprinted in the genome of the dominant symbiotic fungus Cenococcum geophilum.</title>
        <authorList>
            <consortium name="DOE Joint Genome Institute"/>
            <person name="Peter M."/>
            <person name="Kohler A."/>
            <person name="Ohm R.A."/>
            <person name="Kuo A."/>
            <person name="Krutzmann J."/>
            <person name="Morin E."/>
            <person name="Arend M."/>
            <person name="Barry K.W."/>
            <person name="Binder M."/>
            <person name="Choi C."/>
            <person name="Clum A."/>
            <person name="Copeland A."/>
            <person name="Grisel N."/>
            <person name="Haridas S."/>
            <person name="Kipfer T."/>
            <person name="LaButti K."/>
            <person name="Lindquist E."/>
            <person name="Lipzen A."/>
            <person name="Maire R."/>
            <person name="Meier B."/>
            <person name="Mihaltcheva S."/>
            <person name="Molinier V."/>
            <person name="Murat C."/>
            <person name="Poggeler S."/>
            <person name="Quandt C.A."/>
            <person name="Sperisen C."/>
            <person name="Tritt A."/>
            <person name="Tisserant E."/>
            <person name="Crous P.W."/>
            <person name="Henrissat B."/>
            <person name="Nehls U."/>
            <person name="Egli S."/>
            <person name="Spatafora J.W."/>
            <person name="Grigoriev I.V."/>
            <person name="Martin F.M."/>
        </authorList>
    </citation>
    <scope>NUCLEOTIDE SEQUENCE [LARGE SCALE GENOMIC DNA]</scope>
    <source>
        <strain evidence="1 2">CBS 459.81</strain>
    </source>
</reference>
<dbReference type="AlphaFoldDB" id="A0A8E2E3S7"/>
<dbReference type="OrthoDB" id="444127at2759"/>
<dbReference type="InterPro" id="IPR051828">
    <property type="entry name" value="HAD-like_hydrolase_domain"/>
</dbReference>
<dbReference type="Pfam" id="PF00702">
    <property type="entry name" value="Hydrolase"/>
    <property type="match status" value="1"/>
</dbReference>
<organism evidence="1 2">
    <name type="scientific">Lepidopterella palustris CBS 459.81</name>
    <dbReference type="NCBI Taxonomy" id="1314670"/>
    <lineage>
        <taxon>Eukaryota</taxon>
        <taxon>Fungi</taxon>
        <taxon>Dikarya</taxon>
        <taxon>Ascomycota</taxon>
        <taxon>Pezizomycotina</taxon>
        <taxon>Dothideomycetes</taxon>
        <taxon>Pleosporomycetidae</taxon>
        <taxon>Mytilinidiales</taxon>
        <taxon>Argynnaceae</taxon>
        <taxon>Lepidopterella</taxon>
    </lineage>
</organism>
<dbReference type="Gene3D" id="3.40.50.1000">
    <property type="entry name" value="HAD superfamily/HAD-like"/>
    <property type="match status" value="1"/>
</dbReference>
<evidence type="ECO:0008006" key="3">
    <source>
        <dbReference type="Google" id="ProtNLM"/>
    </source>
</evidence>
<proteinExistence type="predicted"/>
<evidence type="ECO:0000313" key="1">
    <source>
        <dbReference type="EMBL" id="OCK76663.1"/>
    </source>
</evidence>
<dbReference type="InterPro" id="IPR036412">
    <property type="entry name" value="HAD-like_sf"/>
</dbReference>
<accession>A0A8E2E3S7</accession>